<dbReference type="InterPro" id="IPR006035">
    <property type="entry name" value="Ureohydrolase"/>
</dbReference>
<dbReference type="FunFam" id="3.40.800.10:FF:000014">
    <property type="entry name" value="Arginase family protein"/>
    <property type="match status" value="1"/>
</dbReference>
<reference evidence="7 8" key="1">
    <citation type="journal article" date="2023" name="G3 (Bethesda)">
        <title>A high-quality reference genome for the fission yeast Schizosaccharomyces osmophilus.</title>
        <authorList>
            <person name="Jia G.S."/>
            <person name="Zhang W.C."/>
            <person name="Liang Y."/>
            <person name="Liu X.H."/>
            <person name="Rhind N."/>
            <person name="Pidoux A."/>
            <person name="Brysch-Herzberg M."/>
            <person name="Du L.L."/>
        </authorList>
    </citation>
    <scope>NUCLEOTIDE SEQUENCE [LARGE SCALE GENOMIC DNA]</scope>
    <source>
        <strain evidence="7 8">CBS 15793</strain>
    </source>
</reference>
<feature type="binding site" evidence="3">
    <location>
        <position position="215"/>
    </location>
    <ligand>
        <name>Mn(2+)</name>
        <dbReference type="ChEBI" id="CHEBI:29035"/>
        <label>1</label>
    </ligand>
</feature>
<dbReference type="PANTHER" id="PTHR11358">
    <property type="entry name" value="ARGINASE/AGMATINASE"/>
    <property type="match status" value="1"/>
</dbReference>
<sequence>MITAILRSFLYVVTLHLGVANAKKFGGSNEQKPFYSLAEEYYNYDDDDAYIPKVQTLYSGITTFGHLPSPNCLASRGIDYDIAFVGAPFDMGTSYRPGARFGPSGIREGSRRLGPALYNVPLDVYPFQSWAKVVDCGDVPMTNYHIPNAMDELEEGYYHLLARKPTSFTDHEGYAGNGTVLPRLLTMGGDHTIVLPILRALSRVYDRPISVIHFDSHLDTWKPGVLGDGIDNDGLNHGTYFYWASKEGVLSKDANIHAGIRSPLSGLKDYEDDASCGFQVIEAREIDKIGVEGIVKKIRDRVQDNLVYLSIDIDTLDPAYAPATGTPEIAGWSSREFTEIIRGLDGLNFVGADIVEVSPSYDVADLTTMTAANIFYDIVGLFVKTPLVQSAENLY</sequence>
<dbReference type="PROSITE" id="PS51409">
    <property type="entry name" value="ARGINASE_2"/>
    <property type="match status" value="1"/>
</dbReference>
<dbReference type="GO" id="GO:0008783">
    <property type="term" value="F:agmatinase activity"/>
    <property type="evidence" value="ECO:0007669"/>
    <property type="project" value="TreeGrafter"/>
</dbReference>
<protein>
    <submittedName>
        <fullName evidence="7">Agmatinase</fullName>
    </submittedName>
</protein>
<feature type="binding site" evidence="3">
    <location>
        <position position="217"/>
    </location>
    <ligand>
        <name>Mn(2+)</name>
        <dbReference type="ChEBI" id="CHEBI:29035"/>
        <label>1</label>
    </ligand>
</feature>
<feature type="binding site" evidence="3">
    <location>
        <position position="314"/>
    </location>
    <ligand>
        <name>Mn(2+)</name>
        <dbReference type="ChEBI" id="CHEBI:29035"/>
        <label>1</label>
    </ligand>
</feature>
<comment type="similarity">
    <text evidence="4 5">Belongs to the arginase family.</text>
</comment>
<evidence type="ECO:0000313" key="8">
    <source>
        <dbReference type="Proteomes" id="UP001212411"/>
    </source>
</evidence>
<keyword evidence="2 5" id="KW-0378">Hydrolase</keyword>
<dbReference type="GO" id="GO:0019627">
    <property type="term" value="P:urea metabolic process"/>
    <property type="evidence" value="ECO:0007669"/>
    <property type="project" value="UniProtKB-ARBA"/>
</dbReference>
<evidence type="ECO:0000256" key="4">
    <source>
        <dbReference type="PROSITE-ProRule" id="PRU00742"/>
    </source>
</evidence>
<dbReference type="GeneID" id="80873709"/>
<dbReference type="EMBL" id="CP115611">
    <property type="protein sequence ID" value="WBW72917.1"/>
    <property type="molecule type" value="Genomic_DNA"/>
</dbReference>
<dbReference type="PROSITE" id="PS01053">
    <property type="entry name" value="ARGINASE_1"/>
    <property type="match status" value="1"/>
</dbReference>
<dbReference type="Gene3D" id="3.40.800.10">
    <property type="entry name" value="Ureohydrolase domain"/>
    <property type="match status" value="1"/>
</dbReference>
<feature type="binding site" evidence="3">
    <location>
        <position position="219"/>
    </location>
    <ligand>
        <name>Mn(2+)</name>
        <dbReference type="ChEBI" id="CHEBI:29035"/>
        <label>1</label>
    </ligand>
</feature>
<keyword evidence="8" id="KW-1185">Reference proteome</keyword>
<evidence type="ECO:0000256" key="1">
    <source>
        <dbReference type="ARBA" id="ARBA00022723"/>
    </source>
</evidence>
<feature type="binding site" evidence="3">
    <location>
        <position position="191"/>
    </location>
    <ligand>
        <name>Mn(2+)</name>
        <dbReference type="ChEBI" id="CHEBI:29035"/>
        <label>1</label>
    </ligand>
</feature>
<dbReference type="KEGG" id="som:SOMG_00224"/>
<name>A0AAF0AVX0_9SCHI</name>
<dbReference type="PANTHER" id="PTHR11358:SF30">
    <property type="entry name" value="AGMATINASE 1-RELATED"/>
    <property type="match status" value="1"/>
</dbReference>
<dbReference type="AlphaFoldDB" id="A0AAF0AVX0"/>
<dbReference type="PRINTS" id="PR00116">
    <property type="entry name" value="ARGINASE"/>
</dbReference>
<dbReference type="Pfam" id="PF00491">
    <property type="entry name" value="Arginase"/>
    <property type="match status" value="1"/>
</dbReference>
<organism evidence="7 8">
    <name type="scientific">Schizosaccharomyces osmophilus</name>
    <dbReference type="NCBI Taxonomy" id="2545709"/>
    <lineage>
        <taxon>Eukaryota</taxon>
        <taxon>Fungi</taxon>
        <taxon>Dikarya</taxon>
        <taxon>Ascomycota</taxon>
        <taxon>Taphrinomycotina</taxon>
        <taxon>Schizosaccharomycetes</taxon>
        <taxon>Schizosaccharomycetales</taxon>
        <taxon>Schizosaccharomycetaceae</taxon>
        <taxon>Schizosaccharomyces</taxon>
    </lineage>
</organism>
<evidence type="ECO:0000256" key="6">
    <source>
        <dbReference type="SAM" id="SignalP"/>
    </source>
</evidence>
<keyword evidence="3" id="KW-0464">Manganese</keyword>
<dbReference type="PIRSF" id="PIRSF036979">
    <property type="entry name" value="Arginase"/>
    <property type="match status" value="1"/>
</dbReference>
<evidence type="ECO:0000256" key="5">
    <source>
        <dbReference type="RuleBase" id="RU003684"/>
    </source>
</evidence>
<dbReference type="InterPro" id="IPR020855">
    <property type="entry name" value="Ureohydrolase_Mn_BS"/>
</dbReference>
<feature type="signal peptide" evidence="6">
    <location>
        <begin position="1"/>
        <end position="22"/>
    </location>
</feature>
<feature type="binding site" evidence="3">
    <location>
        <position position="312"/>
    </location>
    <ligand>
        <name>Mn(2+)</name>
        <dbReference type="ChEBI" id="CHEBI:29035"/>
        <label>1</label>
    </ligand>
</feature>
<dbReference type="RefSeq" id="XP_056037160.1">
    <property type="nucleotide sequence ID" value="XM_056179020.1"/>
</dbReference>
<dbReference type="CDD" id="cd11592">
    <property type="entry name" value="Agmatinase_PAH"/>
    <property type="match status" value="1"/>
</dbReference>
<evidence type="ECO:0000256" key="3">
    <source>
        <dbReference type="PIRSR" id="PIRSR036979-1"/>
    </source>
</evidence>
<feature type="chain" id="PRO_5042001028" evidence="6">
    <location>
        <begin position="23"/>
        <end position="395"/>
    </location>
</feature>
<evidence type="ECO:0000256" key="2">
    <source>
        <dbReference type="ARBA" id="ARBA00022801"/>
    </source>
</evidence>
<comment type="cofactor">
    <cofactor evidence="3">
        <name>Mn(2+)</name>
        <dbReference type="ChEBI" id="CHEBI:29035"/>
    </cofactor>
    <text evidence="3">Binds 2 manganese ions per subunit.</text>
</comment>
<keyword evidence="6" id="KW-0732">Signal</keyword>
<dbReference type="InterPro" id="IPR023696">
    <property type="entry name" value="Ureohydrolase_dom_sf"/>
</dbReference>
<dbReference type="Proteomes" id="UP001212411">
    <property type="component" value="Chromosome 1"/>
</dbReference>
<keyword evidence="1 3" id="KW-0479">Metal-binding</keyword>
<gene>
    <name evidence="7" type="ORF">SOMG_00224</name>
</gene>
<dbReference type="SUPFAM" id="SSF52768">
    <property type="entry name" value="Arginase/deacetylase"/>
    <property type="match status" value="1"/>
</dbReference>
<evidence type="ECO:0000313" key="7">
    <source>
        <dbReference type="EMBL" id="WBW72917.1"/>
    </source>
</evidence>
<accession>A0AAF0AVX0</accession>
<dbReference type="GO" id="GO:0033389">
    <property type="term" value="P:putrescine biosynthetic process from arginine, via agmatine"/>
    <property type="evidence" value="ECO:0007669"/>
    <property type="project" value="TreeGrafter"/>
</dbReference>
<proteinExistence type="inferred from homology"/>
<dbReference type="GO" id="GO:0046872">
    <property type="term" value="F:metal ion binding"/>
    <property type="evidence" value="ECO:0007669"/>
    <property type="project" value="UniProtKB-KW"/>
</dbReference>